<dbReference type="EMBL" id="JAJSOW010000002">
    <property type="protein sequence ID" value="KAI9199046.1"/>
    <property type="molecule type" value="Genomic_DNA"/>
</dbReference>
<keyword evidence="4" id="KW-1185">Reference proteome</keyword>
<feature type="domain" description="Retrotransposon gag" evidence="2">
    <location>
        <begin position="4"/>
        <end position="94"/>
    </location>
</feature>
<comment type="caution">
    <text evidence="3">The sequence shown here is derived from an EMBL/GenBank/DDBJ whole genome shotgun (WGS) entry which is preliminary data.</text>
</comment>
<evidence type="ECO:0000259" key="2">
    <source>
        <dbReference type="Pfam" id="PF03732"/>
    </source>
</evidence>
<dbReference type="PANTHER" id="PTHR33223">
    <property type="entry name" value="CCHC-TYPE DOMAIN-CONTAINING PROTEIN"/>
    <property type="match status" value="1"/>
</dbReference>
<gene>
    <name evidence="3" type="ORF">LWI28_026479</name>
</gene>
<proteinExistence type="predicted"/>
<protein>
    <recommendedName>
        <fullName evidence="2">Retrotransposon gag domain-containing protein</fullName>
    </recommendedName>
</protein>
<feature type="region of interest" description="Disordered" evidence="1">
    <location>
        <begin position="131"/>
        <end position="154"/>
    </location>
</feature>
<dbReference type="AlphaFoldDB" id="A0AAD5JGD3"/>
<accession>A0AAD5JGD3</accession>
<dbReference type="InterPro" id="IPR005162">
    <property type="entry name" value="Retrotrans_gag_dom"/>
</dbReference>
<name>A0AAD5JGD3_ACENE</name>
<organism evidence="3 4">
    <name type="scientific">Acer negundo</name>
    <name type="common">Box elder</name>
    <dbReference type="NCBI Taxonomy" id="4023"/>
    <lineage>
        <taxon>Eukaryota</taxon>
        <taxon>Viridiplantae</taxon>
        <taxon>Streptophyta</taxon>
        <taxon>Embryophyta</taxon>
        <taxon>Tracheophyta</taxon>
        <taxon>Spermatophyta</taxon>
        <taxon>Magnoliopsida</taxon>
        <taxon>eudicotyledons</taxon>
        <taxon>Gunneridae</taxon>
        <taxon>Pentapetalae</taxon>
        <taxon>rosids</taxon>
        <taxon>malvids</taxon>
        <taxon>Sapindales</taxon>
        <taxon>Sapindaceae</taxon>
        <taxon>Hippocastanoideae</taxon>
        <taxon>Acereae</taxon>
        <taxon>Acer</taxon>
    </lineage>
</organism>
<reference evidence="3 4" key="1">
    <citation type="journal article" date="2022" name="Plant J.">
        <title>Strategies of tolerance reflected in two North American maple genomes.</title>
        <authorList>
            <person name="McEvoy S.L."/>
            <person name="Sezen U.U."/>
            <person name="Trouern-Trend A."/>
            <person name="McMahon S.M."/>
            <person name="Schaberg P.G."/>
            <person name="Yang J."/>
            <person name="Wegrzyn J.L."/>
            <person name="Swenson N.G."/>
        </authorList>
    </citation>
    <scope>NUCLEOTIDE SEQUENCE [LARGE SCALE GENOMIC DNA]</scope>
    <source>
        <strain evidence="3">91603</strain>
    </source>
</reference>
<evidence type="ECO:0000313" key="3">
    <source>
        <dbReference type="EMBL" id="KAI9199046.1"/>
    </source>
</evidence>
<dbReference type="Proteomes" id="UP001064489">
    <property type="component" value="Chromosome 13"/>
</dbReference>
<evidence type="ECO:0000256" key="1">
    <source>
        <dbReference type="SAM" id="MobiDB-lite"/>
    </source>
</evidence>
<dbReference type="PANTHER" id="PTHR33223:SF10">
    <property type="entry name" value="AMINOTRANSFERASE-LIKE PLANT MOBILE DOMAIN-CONTAINING PROTEIN"/>
    <property type="match status" value="1"/>
</dbReference>
<evidence type="ECO:0000313" key="4">
    <source>
        <dbReference type="Proteomes" id="UP001064489"/>
    </source>
</evidence>
<sequence>MCKMLPQTLGDQGSRWFQELTGGSIRNFEEPIHIFIRQFMGNIQRRKLISTLSTLRQKRDEKLKKYLTRFSQEVTKIQDPKDNAIVSAFVNSLQHSQLSLNLRQNGATTYAHLVDGVSGYAMVEEEQMAQGGEFIHGGRSEGSKRPKKNAHKDN</sequence>
<feature type="compositionally biased region" description="Basic residues" evidence="1">
    <location>
        <begin position="145"/>
        <end position="154"/>
    </location>
</feature>
<dbReference type="Pfam" id="PF03732">
    <property type="entry name" value="Retrotrans_gag"/>
    <property type="match status" value="1"/>
</dbReference>